<comment type="subcellular location">
    <subcellularLocation>
        <location evidence="1 10">Cell inner membrane</location>
        <topology evidence="1 10">Single-pass membrane protein</topology>
        <orientation evidence="1 10">Periplasmic side</orientation>
    </subcellularLocation>
</comment>
<dbReference type="InterPro" id="IPR003538">
    <property type="entry name" value="TonB"/>
</dbReference>
<dbReference type="Gene3D" id="3.30.1150.10">
    <property type="match status" value="1"/>
</dbReference>
<comment type="caution">
    <text evidence="13">The sequence shown here is derived from an EMBL/GenBank/DDBJ whole genome shotgun (WGS) entry which is preliminary data.</text>
</comment>
<keyword evidence="5 10" id="KW-0997">Cell inner membrane</keyword>
<evidence type="ECO:0000256" key="6">
    <source>
        <dbReference type="ARBA" id="ARBA00022692"/>
    </source>
</evidence>
<evidence type="ECO:0000256" key="10">
    <source>
        <dbReference type="RuleBase" id="RU362123"/>
    </source>
</evidence>
<evidence type="ECO:0000256" key="11">
    <source>
        <dbReference type="SAM" id="MobiDB-lite"/>
    </source>
</evidence>
<keyword evidence="7 10" id="KW-0653">Protein transport</keyword>
<keyword evidence="4 10" id="KW-1003">Cell membrane</keyword>
<evidence type="ECO:0000259" key="12">
    <source>
        <dbReference type="PROSITE" id="PS52015"/>
    </source>
</evidence>
<feature type="compositionally biased region" description="Pro residues" evidence="11">
    <location>
        <begin position="60"/>
        <end position="73"/>
    </location>
</feature>
<comment type="similarity">
    <text evidence="2 10">Belongs to the TonB family.</text>
</comment>
<keyword evidence="6" id="KW-0812">Transmembrane</keyword>
<dbReference type="SUPFAM" id="SSF74653">
    <property type="entry name" value="TolA/TonB C-terminal domain"/>
    <property type="match status" value="1"/>
</dbReference>
<dbReference type="AlphaFoldDB" id="A0AAX0YYH6"/>
<dbReference type="Pfam" id="PF03544">
    <property type="entry name" value="TonB_C"/>
    <property type="match status" value="1"/>
</dbReference>
<name>A0AAX0YYH6_9GAMM</name>
<evidence type="ECO:0000256" key="3">
    <source>
        <dbReference type="ARBA" id="ARBA00022448"/>
    </source>
</evidence>
<dbReference type="GO" id="GO:0031992">
    <property type="term" value="F:energy transducer activity"/>
    <property type="evidence" value="ECO:0007669"/>
    <property type="project" value="InterPro"/>
</dbReference>
<evidence type="ECO:0000256" key="5">
    <source>
        <dbReference type="ARBA" id="ARBA00022519"/>
    </source>
</evidence>
<feature type="domain" description="TonB C-terminal" evidence="12">
    <location>
        <begin position="125"/>
        <end position="217"/>
    </location>
</feature>
<reference evidence="13 14" key="1">
    <citation type="submission" date="2018-01" db="EMBL/GenBank/DDBJ databases">
        <title>Whole genome sequencing of Histamine producing bacteria.</title>
        <authorList>
            <person name="Butler K."/>
        </authorList>
    </citation>
    <scope>NUCLEOTIDE SEQUENCE [LARGE SCALE GENOMIC DNA]</scope>
    <source>
        <strain evidence="13 14">A1-4</strain>
    </source>
</reference>
<dbReference type="PRINTS" id="PR01374">
    <property type="entry name" value="TONBPROTEIN"/>
</dbReference>
<dbReference type="GO" id="GO:0015031">
    <property type="term" value="P:protein transport"/>
    <property type="evidence" value="ECO:0007669"/>
    <property type="project" value="UniProtKB-UniRule"/>
</dbReference>
<evidence type="ECO:0000256" key="4">
    <source>
        <dbReference type="ARBA" id="ARBA00022475"/>
    </source>
</evidence>
<dbReference type="GO" id="GO:0005886">
    <property type="term" value="C:plasma membrane"/>
    <property type="evidence" value="ECO:0007669"/>
    <property type="project" value="UniProtKB-SubCell"/>
</dbReference>
<protein>
    <recommendedName>
        <fullName evidence="10">Protein TonB</fullName>
    </recommendedName>
</protein>
<evidence type="ECO:0000256" key="2">
    <source>
        <dbReference type="ARBA" id="ARBA00006555"/>
    </source>
</evidence>
<dbReference type="EMBL" id="PYOZ01000002">
    <property type="protein sequence ID" value="PSX46019.1"/>
    <property type="molecule type" value="Genomic_DNA"/>
</dbReference>
<evidence type="ECO:0000256" key="7">
    <source>
        <dbReference type="ARBA" id="ARBA00022927"/>
    </source>
</evidence>
<dbReference type="InterPro" id="IPR051045">
    <property type="entry name" value="TonB-dependent_transducer"/>
</dbReference>
<dbReference type="PANTHER" id="PTHR33446:SF14">
    <property type="entry name" value="PROTEIN TONB"/>
    <property type="match status" value="1"/>
</dbReference>
<keyword evidence="14" id="KW-1185">Reference proteome</keyword>
<dbReference type="RefSeq" id="WP_045041166.1">
    <property type="nucleotide sequence ID" value="NZ_JZTB01000001.1"/>
</dbReference>
<keyword evidence="9" id="KW-0472">Membrane</keyword>
<dbReference type="Proteomes" id="UP000240728">
    <property type="component" value="Unassembled WGS sequence"/>
</dbReference>
<accession>A0AAX0YYH6</accession>
<feature type="compositionally biased region" description="Low complexity" evidence="11">
    <location>
        <begin position="74"/>
        <end position="85"/>
    </location>
</feature>
<keyword evidence="3 10" id="KW-0813">Transport</keyword>
<comment type="function">
    <text evidence="10">Interacts with outer membrane receptor proteins that carry out high-affinity binding and energy dependent uptake into the periplasmic space of specific substrates. It could act to transduce energy from the cytoplasmic membrane to specific energy-requiring processes in the outer membrane, resulting in the release into the periplasm of ligands bound by these outer membrane proteins.</text>
</comment>
<proteinExistence type="inferred from homology"/>
<dbReference type="FunFam" id="3.30.1150.10:FF:000006">
    <property type="entry name" value="Protein TonB"/>
    <property type="match status" value="1"/>
</dbReference>
<feature type="region of interest" description="Disordered" evidence="11">
    <location>
        <begin position="50"/>
        <end position="85"/>
    </location>
</feature>
<evidence type="ECO:0000256" key="1">
    <source>
        <dbReference type="ARBA" id="ARBA00004383"/>
    </source>
</evidence>
<dbReference type="GO" id="GO:0015891">
    <property type="term" value="P:siderophore transport"/>
    <property type="evidence" value="ECO:0007669"/>
    <property type="project" value="InterPro"/>
</dbReference>
<dbReference type="InterPro" id="IPR037682">
    <property type="entry name" value="TonB_C"/>
</dbReference>
<dbReference type="GO" id="GO:0055085">
    <property type="term" value="P:transmembrane transport"/>
    <property type="evidence" value="ECO:0007669"/>
    <property type="project" value="InterPro"/>
</dbReference>
<evidence type="ECO:0000313" key="14">
    <source>
        <dbReference type="Proteomes" id="UP000240728"/>
    </source>
</evidence>
<dbReference type="InterPro" id="IPR006260">
    <property type="entry name" value="TonB/TolA_C"/>
</dbReference>
<evidence type="ECO:0000256" key="8">
    <source>
        <dbReference type="ARBA" id="ARBA00022989"/>
    </source>
</evidence>
<evidence type="ECO:0000256" key="9">
    <source>
        <dbReference type="ARBA" id="ARBA00023136"/>
    </source>
</evidence>
<keyword evidence="8" id="KW-1133">Transmembrane helix</keyword>
<evidence type="ECO:0000313" key="13">
    <source>
        <dbReference type="EMBL" id="PSX46019.1"/>
    </source>
</evidence>
<dbReference type="NCBIfam" id="TIGR01352">
    <property type="entry name" value="tonB_Cterm"/>
    <property type="match status" value="1"/>
</dbReference>
<dbReference type="GO" id="GO:0030288">
    <property type="term" value="C:outer membrane-bounded periplasmic space"/>
    <property type="evidence" value="ECO:0007669"/>
    <property type="project" value="InterPro"/>
</dbReference>
<keyword evidence="10" id="KW-0735">Signal-anchor</keyword>
<dbReference type="PANTHER" id="PTHR33446">
    <property type="entry name" value="PROTEIN TONB-RELATED"/>
    <property type="match status" value="1"/>
</dbReference>
<gene>
    <name evidence="13" type="ORF">C0W53_03550</name>
</gene>
<sequence>MMRILMALPLALAMALGLFTLMAWMVDNGNHQRQDNSPPLAFNMVMVEHEQAPQRRQRVAPPPPETPTPPPEAQQPSQSQAATSTAMPIASIPSLGLDTSIHGLAVNAPKFTDFSSAAAMGNGLGKSQQAMPLYRVEPRYPSRALRQGKEGYVVLKFTIDTQGRPIDIAVMDAKPRRLFDKEAIRALRKWKYQPQVVNGTAMAQQGQTVRLEFRLNQ</sequence>
<organism evidence="13 14">
    <name type="scientific">Photobacterium kishitanii</name>
    <dbReference type="NCBI Taxonomy" id="318456"/>
    <lineage>
        <taxon>Bacteria</taxon>
        <taxon>Pseudomonadati</taxon>
        <taxon>Pseudomonadota</taxon>
        <taxon>Gammaproteobacteria</taxon>
        <taxon>Vibrionales</taxon>
        <taxon>Vibrionaceae</taxon>
        <taxon>Photobacterium</taxon>
    </lineage>
</organism>
<dbReference type="PROSITE" id="PS52015">
    <property type="entry name" value="TONB_CTD"/>
    <property type="match status" value="1"/>
</dbReference>